<protein>
    <submittedName>
        <fullName evidence="5">Arabinose operon regulatory protein</fullName>
    </submittedName>
</protein>
<dbReference type="SMART" id="SM00342">
    <property type="entry name" value="HTH_ARAC"/>
    <property type="match status" value="1"/>
</dbReference>
<keyword evidence="6" id="KW-1185">Reference proteome</keyword>
<organism evidence="5 6">
    <name type="scientific">Paenibacillus allorhizosphaerae</name>
    <dbReference type="NCBI Taxonomy" id="2849866"/>
    <lineage>
        <taxon>Bacteria</taxon>
        <taxon>Bacillati</taxon>
        <taxon>Bacillota</taxon>
        <taxon>Bacilli</taxon>
        <taxon>Bacillales</taxon>
        <taxon>Paenibacillaceae</taxon>
        <taxon>Paenibacillus</taxon>
    </lineage>
</organism>
<evidence type="ECO:0000313" key="6">
    <source>
        <dbReference type="Proteomes" id="UP000730618"/>
    </source>
</evidence>
<dbReference type="PROSITE" id="PS00041">
    <property type="entry name" value="HTH_ARAC_FAMILY_1"/>
    <property type="match status" value="1"/>
</dbReference>
<evidence type="ECO:0000313" key="5">
    <source>
        <dbReference type="EMBL" id="CAG7627642.1"/>
    </source>
</evidence>
<evidence type="ECO:0000259" key="4">
    <source>
        <dbReference type="PROSITE" id="PS01124"/>
    </source>
</evidence>
<dbReference type="PROSITE" id="PS01124">
    <property type="entry name" value="HTH_ARAC_FAMILY_2"/>
    <property type="match status" value="1"/>
</dbReference>
<keyword evidence="1" id="KW-0805">Transcription regulation</keyword>
<name>A0ABM8VDH3_9BACL</name>
<dbReference type="PANTHER" id="PTHR43280:SF2">
    <property type="entry name" value="HTH-TYPE TRANSCRIPTIONAL REGULATOR EXSA"/>
    <property type="match status" value="1"/>
</dbReference>
<dbReference type="InterPro" id="IPR018062">
    <property type="entry name" value="HTH_AraC-typ_CS"/>
</dbReference>
<dbReference type="Pfam" id="PF02311">
    <property type="entry name" value="AraC_binding"/>
    <property type="match status" value="1"/>
</dbReference>
<sequence length="267" mass="31073">MSDTANDFNLIVTSIPSVGYTRPDPNWKVNLSNRNYHIMAFCTGGQAQYMIDSKQYSVKKGDVLFFPKGKLHAGVSHPTDPWSFYVILFDTSFTDDYSERLIHSLDYVIPKTNFSELLPLFQDIYHEWIAKKTGYLLRCRCRIMEIFCLLLRNMDFPERNSRHSEAIDSVLNFMAENYKENYTIDQLCHLVGYSPSHFQFVFKKVTGKTAIQCQNEIKINKARDLLQYRSCNVTEAALHVGFNDIYYFSKLFKKTTGYNPSDFLKDS</sequence>
<dbReference type="InterPro" id="IPR003313">
    <property type="entry name" value="AraC-bd"/>
</dbReference>
<dbReference type="InterPro" id="IPR018060">
    <property type="entry name" value="HTH_AraC"/>
</dbReference>
<evidence type="ECO:0000256" key="1">
    <source>
        <dbReference type="ARBA" id="ARBA00023015"/>
    </source>
</evidence>
<dbReference type="EMBL" id="CAJVCE010000003">
    <property type="protein sequence ID" value="CAG7627642.1"/>
    <property type="molecule type" value="Genomic_DNA"/>
</dbReference>
<proteinExistence type="predicted"/>
<evidence type="ECO:0000256" key="3">
    <source>
        <dbReference type="ARBA" id="ARBA00023163"/>
    </source>
</evidence>
<evidence type="ECO:0000256" key="2">
    <source>
        <dbReference type="ARBA" id="ARBA00023125"/>
    </source>
</evidence>
<dbReference type="Pfam" id="PF12833">
    <property type="entry name" value="HTH_18"/>
    <property type="match status" value="1"/>
</dbReference>
<accession>A0ABM8VDH3</accession>
<gene>
    <name evidence="5" type="primary">araC_5</name>
    <name evidence="5" type="ORF">PAECIP111802_01374</name>
</gene>
<comment type="caution">
    <text evidence="5">The sequence shown here is derived from an EMBL/GenBank/DDBJ whole genome shotgun (WGS) entry which is preliminary data.</text>
</comment>
<dbReference type="Proteomes" id="UP000730618">
    <property type="component" value="Unassembled WGS sequence"/>
</dbReference>
<feature type="domain" description="HTH araC/xylS-type" evidence="4">
    <location>
        <begin position="168"/>
        <end position="266"/>
    </location>
</feature>
<keyword evidence="3" id="KW-0804">Transcription</keyword>
<keyword evidence="2" id="KW-0238">DNA-binding</keyword>
<reference evidence="5 6" key="1">
    <citation type="submission" date="2021-06" db="EMBL/GenBank/DDBJ databases">
        <authorList>
            <person name="Criscuolo A."/>
        </authorList>
    </citation>
    <scope>NUCLEOTIDE SEQUENCE [LARGE SCALE GENOMIC DNA]</scope>
    <source>
        <strain evidence="6">CIP 111802</strain>
    </source>
</reference>
<dbReference type="PANTHER" id="PTHR43280">
    <property type="entry name" value="ARAC-FAMILY TRANSCRIPTIONAL REGULATOR"/>
    <property type="match status" value="1"/>
</dbReference>